<evidence type="ECO:0000256" key="1">
    <source>
        <dbReference type="ARBA" id="ARBA00004442"/>
    </source>
</evidence>
<dbReference type="PANTHER" id="PTHR34001:SF3">
    <property type="entry name" value="BLL7405 PROTEIN"/>
    <property type="match status" value="1"/>
</dbReference>
<keyword evidence="3" id="KW-0472">Membrane</keyword>
<evidence type="ECO:0000313" key="9">
    <source>
        <dbReference type="Proteomes" id="UP001242480"/>
    </source>
</evidence>
<evidence type="ECO:0000256" key="5">
    <source>
        <dbReference type="ARBA" id="ARBA00038306"/>
    </source>
</evidence>
<gene>
    <name evidence="8" type="ORF">QO011_007909</name>
</gene>
<feature type="domain" description="Outer membrane protein beta-barrel" evidence="7">
    <location>
        <begin position="23"/>
        <end position="258"/>
    </location>
</feature>
<proteinExistence type="inferred from homology"/>
<comment type="caution">
    <text evidence="8">The sequence shown here is derived from an EMBL/GenBank/DDBJ whole genome shotgun (WGS) entry which is preliminary data.</text>
</comment>
<name>A0ABU0JKP7_9HYPH</name>
<dbReference type="InterPro" id="IPR011250">
    <property type="entry name" value="OMP/PagP_B-barrel"/>
</dbReference>
<dbReference type="Proteomes" id="UP001242480">
    <property type="component" value="Unassembled WGS sequence"/>
</dbReference>
<sequence length="258" mass="27587">MNIRKSLGIGAAPLALIGSVAMAHAADLAAVPIEPAAPIPYAFSWTGFYVGANIGYGFNGDDKVGIRNSFGFFDPKVATFKDSGIFGGVQAGYNYQWGSFVLGLEGDIQGSGISDKFSGAPEHFPGTRIPNGNTWSGKSEVNWFGTVRPRIGFAWDRALFYGTGGLAFGGVDYRLSGFTPGGVNFVNIKNDDTKVGWAAGAGIEYAFTDNWTVKLEYQYVNFGRDKVSAAQIGVPANVISSQETIDFHSVRLGVNYKF</sequence>
<keyword evidence="4" id="KW-0998">Cell outer membrane</keyword>
<reference evidence="8 9" key="1">
    <citation type="submission" date="2023-07" db="EMBL/GenBank/DDBJ databases">
        <title>Genomic Encyclopedia of Type Strains, Phase IV (KMG-IV): sequencing the most valuable type-strain genomes for metagenomic binning, comparative biology and taxonomic classification.</title>
        <authorList>
            <person name="Goeker M."/>
        </authorList>
    </citation>
    <scope>NUCLEOTIDE SEQUENCE [LARGE SCALE GENOMIC DNA]</scope>
    <source>
        <strain evidence="8 9">DSM 19619</strain>
    </source>
</reference>
<comment type="similarity">
    <text evidence="5">Belongs to the Omp25/RopB family.</text>
</comment>
<comment type="subcellular location">
    <subcellularLocation>
        <location evidence="1">Cell outer membrane</location>
    </subcellularLocation>
</comment>
<protein>
    <submittedName>
        <fullName evidence="8">Outer membrane immunogenic protein</fullName>
    </submittedName>
</protein>
<feature type="chain" id="PRO_5047335890" evidence="6">
    <location>
        <begin position="26"/>
        <end position="258"/>
    </location>
</feature>
<keyword evidence="2 6" id="KW-0732">Signal</keyword>
<dbReference type="Pfam" id="PF13505">
    <property type="entry name" value="OMP_b-brl"/>
    <property type="match status" value="1"/>
</dbReference>
<evidence type="ECO:0000256" key="6">
    <source>
        <dbReference type="SAM" id="SignalP"/>
    </source>
</evidence>
<organism evidence="8 9">
    <name type="scientific">Labrys wisconsinensis</name>
    <dbReference type="NCBI Taxonomy" id="425677"/>
    <lineage>
        <taxon>Bacteria</taxon>
        <taxon>Pseudomonadati</taxon>
        <taxon>Pseudomonadota</taxon>
        <taxon>Alphaproteobacteria</taxon>
        <taxon>Hyphomicrobiales</taxon>
        <taxon>Xanthobacteraceae</taxon>
        <taxon>Labrys</taxon>
    </lineage>
</organism>
<dbReference type="InterPro" id="IPR027385">
    <property type="entry name" value="Beta-barrel_OMP"/>
</dbReference>
<dbReference type="InterPro" id="IPR051692">
    <property type="entry name" value="OMP-like"/>
</dbReference>
<dbReference type="EMBL" id="JAUSVX010000027">
    <property type="protein sequence ID" value="MDQ0474867.1"/>
    <property type="molecule type" value="Genomic_DNA"/>
</dbReference>
<feature type="signal peptide" evidence="6">
    <location>
        <begin position="1"/>
        <end position="25"/>
    </location>
</feature>
<evidence type="ECO:0000259" key="7">
    <source>
        <dbReference type="Pfam" id="PF13505"/>
    </source>
</evidence>
<evidence type="ECO:0000256" key="3">
    <source>
        <dbReference type="ARBA" id="ARBA00023136"/>
    </source>
</evidence>
<evidence type="ECO:0000256" key="2">
    <source>
        <dbReference type="ARBA" id="ARBA00022729"/>
    </source>
</evidence>
<dbReference type="SUPFAM" id="SSF56925">
    <property type="entry name" value="OMPA-like"/>
    <property type="match status" value="1"/>
</dbReference>
<evidence type="ECO:0000313" key="8">
    <source>
        <dbReference type="EMBL" id="MDQ0474867.1"/>
    </source>
</evidence>
<dbReference type="PANTHER" id="PTHR34001">
    <property type="entry name" value="BLL7405 PROTEIN"/>
    <property type="match status" value="1"/>
</dbReference>
<evidence type="ECO:0000256" key="4">
    <source>
        <dbReference type="ARBA" id="ARBA00023237"/>
    </source>
</evidence>
<dbReference type="RefSeq" id="WP_307285203.1">
    <property type="nucleotide sequence ID" value="NZ_JAUSVX010000027.1"/>
</dbReference>
<accession>A0ABU0JKP7</accession>
<keyword evidence="9" id="KW-1185">Reference proteome</keyword>
<dbReference type="NCBIfam" id="TIGR01414">
    <property type="entry name" value="autotrans_barl"/>
    <property type="match status" value="1"/>
</dbReference>
<dbReference type="InterPro" id="IPR006315">
    <property type="entry name" value="OM_autotransptr_brl_dom"/>
</dbReference>
<dbReference type="Gene3D" id="2.40.160.20">
    <property type="match status" value="1"/>
</dbReference>